<proteinExistence type="predicted"/>
<sequence>MMQRSSLFSQINYISSPLPISFTVLILYRQHVAKHTLPHKCPHPSCNIAFSYQKDLVRHLSTRKHRDDAHLEGVSSNMVFCQVRWCRRSKEGFARRDHYVRHVRKMLSSTRRPHRNRIAYSLRLGDAIIQVTHMGLWNNAKQRRLPLQRVPALKPPIS</sequence>
<gene>
    <name evidence="3" type="ORF">K469DRAFT_400405</name>
</gene>
<dbReference type="OrthoDB" id="3799841at2759"/>
<dbReference type="InterPro" id="IPR013087">
    <property type="entry name" value="Znf_C2H2_type"/>
</dbReference>
<protein>
    <recommendedName>
        <fullName evidence="2">C2H2-type domain-containing protein</fullName>
    </recommendedName>
</protein>
<dbReference type="EMBL" id="ML994705">
    <property type="protein sequence ID" value="KAF2176605.1"/>
    <property type="molecule type" value="Genomic_DNA"/>
</dbReference>
<dbReference type="AlphaFoldDB" id="A0A6A6DBV4"/>
<keyword evidence="4" id="KW-1185">Reference proteome</keyword>
<dbReference type="GO" id="GO:0008270">
    <property type="term" value="F:zinc ion binding"/>
    <property type="evidence" value="ECO:0007669"/>
    <property type="project" value="UniProtKB-KW"/>
</dbReference>
<organism evidence="3 4">
    <name type="scientific">Zopfia rhizophila CBS 207.26</name>
    <dbReference type="NCBI Taxonomy" id="1314779"/>
    <lineage>
        <taxon>Eukaryota</taxon>
        <taxon>Fungi</taxon>
        <taxon>Dikarya</taxon>
        <taxon>Ascomycota</taxon>
        <taxon>Pezizomycotina</taxon>
        <taxon>Dothideomycetes</taxon>
        <taxon>Dothideomycetes incertae sedis</taxon>
        <taxon>Zopfiaceae</taxon>
        <taxon>Zopfia</taxon>
    </lineage>
</organism>
<evidence type="ECO:0000256" key="1">
    <source>
        <dbReference type="PROSITE-ProRule" id="PRU00042"/>
    </source>
</evidence>
<keyword evidence="1" id="KW-0863">Zinc-finger</keyword>
<accession>A0A6A6DBV4</accession>
<dbReference type="Gene3D" id="3.30.160.60">
    <property type="entry name" value="Classic Zinc Finger"/>
    <property type="match status" value="1"/>
</dbReference>
<keyword evidence="1" id="KW-0479">Metal-binding</keyword>
<name>A0A6A6DBV4_9PEZI</name>
<evidence type="ECO:0000259" key="2">
    <source>
        <dbReference type="PROSITE" id="PS50157"/>
    </source>
</evidence>
<reference evidence="3" key="1">
    <citation type="journal article" date="2020" name="Stud. Mycol.">
        <title>101 Dothideomycetes genomes: a test case for predicting lifestyles and emergence of pathogens.</title>
        <authorList>
            <person name="Haridas S."/>
            <person name="Albert R."/>
            <person name="Binder M."/>
            <person name="Bloem J."/>
            <person name="Labutti K."/>
            <person name="Salamov A."/>
            <person name="Andreopoulos B."/>
            <person name="Baker S."/>
            <person name="Barry K."/>
            <person name="Bills G."/>
            <person name="Bluhm B."/>
            <person name="Cannon C."/>
            <person name="Castanera R."/>
            <person name="Culley D."/>
            <person name="Daum C."/>
            <person name="Ezra D."/>
            <person name="Gonzalez J."/>
            <person name="Henrissat B."/>
            <person name="Kuo A."/>
            <person name="Liang C."/>
            <person name="Lipzen A."/>
            <person name="Lutzoni F."/>
            <person name="Magnuson J."/>
            <person name="Mondo S."/>
            <person name="Nolan M."/>
            <person name="Ohm R."/>
            <person name="Pangilinan J."/>
            <person name="Park H.-J."/>
            <person name="Ramirez L."/>
            <person name="Alfaro M."/>
            <person name="Sun H."/>
            <person name="Tritt A."/>
            <person name="Yoshinaga Y."/>
            <person name="Zwiers L.-H."/>
            <person name="Turgeon B."/>
            <person name="Goodwin S."/>
            <person name="Spatafora J."/>
            <person name="Crous P."/>
            <person name="Grigoriev I."/>
        </authorList>
    </citation>
    <scope>NUCLEOTIDE SEQUENCE</scope>
    <source>
        <strain evidence="3">CBS 207.26</strain>
    </source>
</reference>
<keyword evidence="1" id="KW-0862">Zinc</keyword>
<dbReference type="PROSITE" id="PS50157">
    <property type="entry name" value="ZINC_FINGER_C2H2_2"/>
    <property type="match status" value="1"/>
</dbReference>
<evidence type="ECO:0000313" key="4">
    <source>
        <dbReference type="Proteomes" id="UP000800200"/>
    </source>
</evidence>
<dbReference type="Proteomes" id="UP000800200">
    <property type="component" value="Unassembled WGS sequence"/>
</dbReference>
<evidence type="ECO:0000313" key="3">
    <source>
        <dbReference type="EMBL" id="KAF2176605.1"/>
    </source>
</evidence>
<dbReference type="PROSITE" id="PS00028">
    <property type="entry name" value="ZINC_FINGER_C2H2_1"/>
    <property type="match status" value="1"/>
</dbReference>
<feature type="domain" description="C2H2-type" evidence="2">
    <location>
        <begin position="39"/>
        <end position="70"/>
    </location>
</feature>